<dbReference type="PANTHER" id="PTHR39327">
    <property type="match status" value="1"/>
</dbReference>
<reference evidence="2" key="1">
    <citation type="journal article" date="2017" name="Biotechnol. Biofuels">
        <title>Evaluation of environmental bacterial communities as a factor affecting the growth of duckweed Lemna minor.</title>
        <authorList>
            <person name="Ishizawa H."/>
            <person name="Kuroda M."/>
            <person name="Morikawa M."/>
            <person name="Ike M."/>
        </authorList>
    </citation>
    <scope>NUCLEOTIDE SEQUENCE [LARGE SCALE GENOMIC DNA]</scope>
    <source>
        <strain evidence="2">H3</strain>
    </source>
</reference>
<dbReference type="Proteomes" id="UP000198290">
    <property type="component" value="Chromosome"/>
</dbReference>
<gene>
    <name evidence="1" type="ORF">DLM_3693</name>
</gene>
<organism evidence="1 2">
    <name type="scientific">Aquitalea magnusonii</name>
    <dbReference type="NCBI Taxonomy" id="332411"/>
    <lineage>
        <taxon>Bacteria</taxon>
        <taxon>Pseudomonadati</taxon>
        <taxon>Pseudomonadota</taxon>
        <taxon>Betaproteobacteria</taxon>
        <taxon>Neisseriales</taxon>
        <taxon>Chromobacteriaceae</taxon>
        <taxon>Aquitalea</taxon>
    </lineage>
</organism>
<protein>
    <recommendedName>
        <fullName evidence="3">Transglutaminase</fullName>
    </recommendedName>
</protein>
<proteinExistence type="predicted"/>
<dbReference type="PANTHER" id="PTHR39327:SF1">
    <property type="entry name" value="BLR5470 PROTEIN"/>
    <property type="match status" value="1"/>
</dbReference>
<dbReference type="KEGG" id="amah:DLM_3693"/>
<evidence type="ECO:0000313" key="1">
    <source>
        <dbReference type="EMBL" id="BBF87277.1"/>
    </source>
</evidence>
<accession>A0A3G9GRA8</accession>
<dbReference type="Pfam" id="PF06035">
    <property type="entry name" value="Peptidase_C93"/>
    <property type="match status" value="1"/>
</dbReference>
<reference evidence="1 2" key="2">
    <citation type="journal article" date="2017" name="Genome Announc.">
        <title>Draft genome sequence of Aquitalea magnusonii strain H3, a plant growth-promoting bacterium of duckweed Lemna minor.</title>
        <authorList>
            <person name="Ishizawa H."/>
            <person name="Kuroda M."/>
            <person name="Ike M."/>
        </authorList>
    </citation>
    <scope>NUCLEOTIDE SEQUENCE [LARGE SCALE GENOMIC DNA]</scope>
    <source>
        <strain evidence="1 2">H3</strain>
    </source>
</reference>
<evidence type="ECO:0000313" key="2">
    <source>
        <dbReference type="Proteomes" id="UP000198290"/>
    </source>
</evidence>
<reference evidence="2" key="3">
    <citation type="journal article" date="2017" name="Plant Physiol. Biochem.">
        <title>Differential oxidative and antioxidative response of duckweed Lemna minor toward plant growth promoting/inhibiting bacteria.</title>
        <authorList>
            <person name="Ishizawa H."/>
            <person name="Kuroda M."/>
            <person name="Morikawa M."/>
            <person name="Ike M."/>
        </authorList>
    </citation>
    <scope>NUCLEOTIDE SEQUENCE [LARGE SCALE GENOMIC DNA]</scope>
    <source>
        <strain evidence="2">H3</strain>
    </source>
</reference>
<name>A0A3G9GRA8_9NEIS</name>
<dbReference type="InterPro" id="IPR010319">
    <property type="entry name" value="Transglutaminase-like_Cys_pept"/>
</dbReference>
<sequence length="247" mass="27900">MLPVFYRKNAMSVICSPPVLTDTTPLQRVHDAGIKLLHLLLPIMLSWLLCLGVTGSSLPSEQTVSRYGPQAQRLYREWQAMLNNAGSSDSARLKEVNEFFNRRITYAENSQVWRQEDYWATPLETFGKGMADCKGFVIGKYVSLRMLGVAPDKIRLTYVKARIGGPSSNVTQAHMVLAYYPSPTVEPLILDNLITSIQPASQRPDLIPVFSFNMESIWVGGTQNNNVNRLTRWKQLLDKLKTEGFTF</sequence>
<dbReference type="EMBL" id="AP018823">
    <property type="protein sequence ID" value="BBF87277.1"/>
    <property type="molecule type" value="Genomic_DNA"/>
</dbReference>
<dbReference type="Gene3D" id="3.10.620.30">
    <property type="match status" value="1"/>
</dbReference>
<dbReference type="AlphaFoldDB" id="A0A3G9GRA8"/>
<dbReference type="STRING" id="332411.VI06_15255"/>
<keyword evidence="2" id="KW-1185">Reference proteome</keyword>
<evidence type="ECO:0008006" key="3">
    <source>
        <dbReference type="Google" id="ProtNLM"/>
    </source>
</evidence>